<gene>
    <name evidence="6" type="ORF">Cgig2_024589</name>
</gene>
<evidence type="ECO:0000313" key="7">
    <source>
        <dbReference type="Proteomes" id="UP001153076"/>
    </source>
</evidence>
<evidence type="ECO:0000256" key="5">
    <source>
        <dbReference type="SAM" id="MobiDB-lite"/>
    </source>
</evidence>
<evidence type="ECO:0000256" key="1">
    <source>
        <dbReference type="ARBA" id="ARBA00022478"/>
    </source>
</evidence>
<evidence type="ECO:0000313" key="6">
    <source>
        <dbReference type="EMBL" id="KAJ8444263.1"/>
    </source>
</evidence>
<proteinExistence type="predicted"/>
<dbReference type="EMBL" id="JAKOGI010000102">
    <property type="protein sequence ID" value="KAJ8444263.1"/>
    <property type="molecule type" value="Genomic_DNA"/>
</dbReference>
<reference evidence="6" key="1">
    <citation type="submission" date="2022-04" db="EMBL/GenBank/DDBJ databases">
        <title>Carnegiea gigantea Genome sequencing and assembly v2.</title>
        <authorList>
            <person name="Copetti D."/>
            <person name="Sanderson M.J."/>
            <person name="Burquez A."/>
            <person name="Wojciechowski M.F."/>
        </authorList>
    </citation>
    <scope>NUCLEOTIDE SEQUENCE</scope>
    <source>
        <strain evidence="6">SGP5-SGP5p</strain>
        <tissue evidence="6">Aerial part</tissue>
    </source>
</reference>
<keyword evidence="2" id="KW-0808">Transferase</keyword>
<protein>
    <submittedName>
        <fullName evidence="6">Uncharacterized protein</fullName>
    </submittedName>
</protein>
<keyword evidence="4" id="KW-0804">Transcription</keyword>
<dbReference type="Proteomes" id="UP001153076">
    <property type="component" value="Unassembled WGS sequence"/>
</dbReference>
<comment type="caution">
    <text evidence="6">The sequence shown here is derived from an EMBL/GenBank/DDBJ whole genome shotgun (WGS) entry which is preliminary data.</text>
</comment>
<feature type="region of interest" description="Disordered" evidence="5">
    <location>
        <begin position="82"/>
        <end position="101"/>
    </location>
</feature>
<organism evidence="6 7">
    <name type="scientific">Carnegiea gigantea</name>
    <dbReference type="NCBI Taxonomy" id="171969"/>
    <lineage>
        <taxon>Eukaryota</taxon>
        <taxon>Viridiplantae</taxon>
        <taxon>Streptophyta</taxon>
        <taxon>Embryophyta</taxon>
        <taxon>Tracheophyta</taxon>
        <taxon>Spermatophyta</taxon>
        <taxon>Magnoliopsida</taxon>
        <taxon>eudicotyledons</taxon>
        <taxon>Gunneridae</taxon>
        <taxon>Pentapetalae</taxon>
        <taxon>Caryophyllales</taxon>
        <taxon>Cactineae</taxon>
        <taxon>Cactaceae</taxon>
        <taxon>Cactoideae</taxon>
        <taxon>Echinocereeae</taxon>
        <taxon>Carnegiea</taxon>
    </lineage>
</organism>
<dbReference type="GO" id="GO:0016779">
    <property type="term" value="F:nucleotidyltransferase activity"/>
    <property type="evidence" value="ECO:0007669"/>
    <property type="project" value="UniProtKB-KW"/>
</dbReference>
<accession>A0A9Q1KJ12</accession>
<evidence type="ECO:0000256" key="3">
    <source>
        <dbReference type="ARBA" id="ARBA00022695"/>
    </source>
</evidence>
<dbReference type="PANTHER" id="PTHR34995:SF1">
    <property type="entry name" value="DNA-DIRECTED RNA POLYMERASE SUBUNIT BETA"/>
    <property type="match status" value="1"/>
</dbReference>
<keyword evidence="3" id="KW-0548">Nucleotidyltransferase</keyword>
<evidence type="ECO:0000256" key="4">
    <source>
        <dbReference type="ARBA" id="ARBA00023163"/>
    </source>
</evidence>
<dbReference type="InterPro" id="IPR050254">
    <property type="entry name" value="RNA_pol_beta''_euk"/>
</dbReference>
<dbReference type="AlphaFoldDB" id="A0A9Q1KJ12"/>
<keyword evidence="7" id="KW-1185">Reference proteome</keyword>
<dbReference type="GO" id="GO:0000428">
    <property type="term" value="C:DNA-directed RNA polymerase complex"/>
    <property type="evidence" value="ECO:0007669"/>
    <property type="project" value="UniProtKB-KW"/>
</dbReference>
<evidence type="ECO:0000256" key="2">
    <source>
        <dbReference type="ARBA" id="ARBA00022679"/>
    </source>
</evidence>
<keyword evidence="1" id="KW-0240">DNA-directed RNA polymerase</keyword>
<sequence length="312" mass="36549">MGQRNLIYPAKNFHLLLENTRRNLFIIPFQLSQEQGKELESKNFDQNTFVKYIGFFHSRRSAYLTWIFSHNGVEQQSHWSRYVNQKKSKKPSRQSGPSGEEKKIELPIFSGDINFPGKIDKKCRSMQDIHILDNFFALMYIPGGLTIGAELTIAQSLHSLVNKIQKNMKFLMLFARTNWVVVAEQTGIALEEAICHRAVLLGITRTSRHTQSFLSVASFHSSFSESCSPGPSRLVKRTKSKCCSEGNEPCWYWIQRIRTPFKSKKEHSLENPKKRRYSREKRERFCFTIENYLILFFQRIFTIDQNKNDFWA</sequence>
<dbReference type="PANTHER" id="PTHR34995">
    <property type="entry name" value="DNA-DIRECTED RNA POLYMERASE SUBUNIT BETA"/>
    <property type="match status" value="1"/>
</dbReference>
<name>A0A9Q1KJ12_9CARY</name>